<feature type="domain" description="TLDc" evidence="2">
    <location>
        <begin position="1"/>
        <end position="160"/>
    </location>
</feature>
<proteinExistence type="inferred from homology"/>
<organism evidence="3 4">
    <name type="scientific">Periophthalmus magnuspinnatus</name>
    <dbReference type="NCBI Taxonomy" id="409849"/>
    <lineage>
        <taxon>Eukaryota</taxon>
        <taxon>Metazoa</taxon>
        <taxon>Chordata</taxon>
        <taxon>Craniata</taxon>
        <taxon>Vertebrata</taxon>
        <taxon>Euteleostomi</taxon>
        <taxon>Actinopterygii</taxon>
        <taxon>Neopterygii</taxon>
        <taxon>Teleostei</taxon>
        <taxon>Neoteleostei</taxon>
        <taxon>Acanthomorphata</taxon>
        <taxon>Gobiaria</taxon>
        <taxon>Gobiiformes</taxon>
        <taxon>Gobioidei</taxon>
        <taxon>Gobiidae</taxon>
        <taxon>Oxudercinae</taxon>
        <taxon>Periophthalmus</taxon>
    </lineage>
</organism>
<dbReference type="AlphaFoldDB" id="A0A3B3Z8W7"/>
<dbReference type="Proteomes" id="UP000261520">
    <property type="component" value="Unplaced"/>
</dbReference>
<dbReference type="InterPro" id="IPR027417">
    <property type="entry name" value="P-loop_NTPase"/>
</dbReference>
<reference evidence="3" key="1">
    <citation type="submission" date="2025-08" db="UniProtKB">
        <authorList>
            <consortium name="Ensembl"/>
        </authorList>
    </citation>
    <scope>IDENTIFICATION</scope>
</reference>
<evidence type="ECO:0000256" key="1">
    <source>
        <dbReference type="ARBA" id="ARBA00009243"/>
    </source>
</evidence>
<dbReference type="GO" id="GO:0005525">
    <property type="term" value="F:GTP binding"/>
    <property type="evidence" value="ECO:0007669"/>
    <property type="project" value="InterPro"/>
</dbReference>
<dbReference type="SUPFAM" id="SSF52540">
    <property type="entry name" value="P-loop containing nucleoside triphosphate hydrolases"/>
    <property type="match status" value="1"/>
</dbReference>
<dbReference type="PANTHER" id="PTHR14241:SF19">
    <property type="entry name" value="INTERFERON-INDUCED PROTEIN 44-LIKE ISOFORM X1-RELATED"/>
    <property type="match status" value="1"/>
</dbReference>
<dbReference type="InterPro" id="IPR006571">
    <property type="entry name" value="TLDc_dom"/>
</dbReference>
<dbReference type="Gene3D" id="3.40.50.300">
    <property type="entry name" value="P-loop containing nucleotide triphosphate hydrolases"/>
    <property type="match status" value="1"/>
</dbReference>
<protein>
    <recommendedName>
        <fullName evidence="2">TLDc domain-containing protein</fullName>
    </recommendedName>
</protein>
<dbReference type="GO" id="GO:0006955">
    <property type="term" value="P:immune response"/>
    <property type="evidence" value="ECO:0007669"/>
    <property type="project" value="TreeGrafter"/>
</dbReference>
<sequence>MSTIISSLTNDQRNKLLSLFSHAQLHLLFKASVHGFAADQFHFRCDKQGPTVCVAFNSSGFVYGAYTSKDYAQSNQNILDERAFLFSIREDRPRPIRVGVTPGQHAFVDGATGPNFGALLFLDQNTATVLSPGGATFNFTAAEMHGDNLNLTEFEVYRVQEMGGVLEKPWRIIHKRQELKNRILSYRPDVKGVKEARVLMVGPVGAGKSSFFNSISSVFRGNMTSQAITSLTPDTSSSSSGPSVPLTLCDTMGLEEAEDSGLHPDDVINICKGHVQDRYQVRPTQLWDFLFFNNKYQQHLSSRS</sequence>
<accession>A0A3B3Z8W7</accession>
<dbReference type="PANTHER" id="PTHR14241">
    <property type="entry name" value="INTERFERON-INDUCED PROTEIN 44"/>
    <property type="match status" value="1"/>
</dbReference>
<dbReference type="InterPro" id="IPR006073">
    <property type="entry name" value="GTP-bd"/>
</dbReference>
<evidence type="ECO:0000259" key="2">
    <source>
        <dbReference type="PROSITE" id="PS51886"/>
    </source>
</evidence>
<dbReference type="CDD" id="cd00882">
    <property type="entry name" value="Ras_like_GTPase"/>
    <property type="match status" value="1"/>
</dbReference>
<dbReference type="PROSITE" id="PS51886">
    <property type="entry name" value="TLDC"/>
    <property type="match status" value="1"/>
</dbReference>
<dbReference type="Ensembl" id="ENSPMGT00000001092.1">
    <property type="protein sequence ID" value="ENSPMGP00000001035.1"/>
    <property type="gene ID" value="ENSPMGG00000000928.1"/>
</dbReference>
<evidence type="ECO:0000313" key="4">
    <source>
        <dbReference type="Proteomes" id="UP000261520"/>
    </source>
</evidence>
<dbReference type="SMART" id="SM00584">
    <property type="entry name" value="TLDc"/>
    <property type="match status" value="1"/>
</dbReference>
<dbReference type="Pfam" id="PF07534">
    <property type="entry name" value="TLD"/>
    <property type="match status" value="1"/>
</dbReference>
<dbReference type="Pfam" id="PF01926">
    <property type="entry name" value="MMR_HSR1"/>
    <property type="match status" value="1"/>
</dbReference>
<name>A0A3B3Z8W7_9GOBI</name>
<evidence type="ECO:0000313" key="3">
    <source>
        <dbReference type="Ensembl" id="ENSPMGP00000001035.1"/>
    </source>
</evidence>
<comment type="similarity">
    <text evidence="1">Belongs to the IFI44 family.</text>
</comment>
<keyword evidence="4" id="KW-1185">Reference proteome</keyword>
<reference evidence="3" key="2">
    <citation type="submission" date="2025-09" db="UniProtKB">
        <authorList>
            <consortium name="Ensembl"/>
        </authorList>
    </citation>
    <scope>IDENTIFICATION</scope>
</reference>